<keyword evidence="3" id="KW-1185">Reference proteome</keyword>
<organism evidence="2 3">
    <name type="scientific">Acanthoscelides obtectus</name>
    <name type="common">Bean weevil</name>
    <name type="synonym">Bruchus obtectus</name>
    <dbReference type="NCBI Taxonomy" id="200917"/>
    <lineage>
        <taxon>Eukaryota</taxon>
        <taxon>Metazoa</taxon>
        <taxon>Ecdysozoa</taxon>
        <taxon>Arthropoda</taxon>
        <taxon>Hexapoda</taxon>
        <taxon>Insecta</taxon>
        <taxon>Pterygota</taxon>
        <taxon>Neoptera</taxon>
        <taxon>Endopterygota</taxon>
        <taxon>Coleoptera</taxon>
        <taxon>Polyphaga</taxon>
        <taxon>Cucujiformia</taxon>
        <taxon>Chrysomeloidea</taxon>
        <taxon>Chrysomelidae</taxon>
        <taxon>Bruchinae</taxon>
        <taxon>Bruchini</taxon>
        <taxon>Acanthoscelides</taxon>
    </lineage>
</organism>
<dbReference type="EMBL" id="CAKOFQ010006658">
    <property type="protein sequence ID" value="CAH1955063.1"/>
    <property type="molecule type" value="Genomic_DNA"/>
</dbReference>
<accession>A0A9P0NQN2</accession>
<evidence type="ECO:0000256" key="1">
    <source>
        <dbReference type="SAM" id="MobiDB-lite"/>
    </source>
</evidence>
<dbReference type="Proteomes" id="UP001152888">
    <property type="component" value="Unassembled WGS sequence"/>
</dbReference>
<sequence length="134" mass="14814">MIVPSLAQAHKRTILEVLLSHIRESRYRCLTGVVIFNHVKSSWVRQIPANVPSLAVLPLSVRSTLRRELALLAVSVAVANLTHIPTNPQTAALSRTESWVVTQLTEKSSPRAGRPERDAVDTGYSPDNRNPCKD</sequence>
<evidence type="ECO:0000313" key="3">
    <source>
        <dbReference type="Proteomes" id="UP001152888"/>
    </source>
</evidence>
<reference evidence="2" key="1">
    <citation type="submission" date="2022-03" db="EMBL/GenBank/DDBJ databases">
        <authorList>
            <person name="Sayadi A."/>
        </authorList>
    </citation>
    <scope>NUCLEOTIDE SEQUENCE</scope>
</reference>
<name>A0A9P0NQN2_ACAOB</name>
<dbReference type="AlphaFoldDB" id="A0A9P0NQN2"/>
<proteinExistence type="predicted"/>
<gene>
    <name evidence="2" type="ORF">ACAOBT_LOCUS873</name>
</gene>
<protein>
    <submittedName>
        <fullName evidence="2">Uncharacterized protein</fullName>
    </submittedName>
</protein>
<feature type="region of interest" description="Disordered" evidence="1">
    <location>
        <begin position="104"/>
        <end position="134"/>
    </location>
</feature>
<evidence type="ECO:0000313" key="2">
    <source>
        <dbReference type="EMBL" id="CAH1955063.1"/>
    </source>
</evidence>
<comment type="caution">
    <text evidence="2">The sequence shown here is derived from an EMBL/GenBank/DDBJ whole genome shotgun (WGS) entry which is preliminary data.</text>
</comment>